<dbReference type="AlphaFoldDB" id="A0A0F9W8C5"/>
<evidence type="ECO:0000313" key="1">
    <source>
        <dbReference type="EMBL" id="KKO73976.1"/>
    </source>
</evidence>
<dbReference type="VEuPathDB" id="MicrosporidiaDB:AAJ76_153000717"/>
<evidence type="ECO:0000313" key="2">
    <source>
        <dbReference type="Proteomes" id="UP000034350"/>
    </source>
</evidence>
<dbReference type="Proteomes" id="UP000034350">
    <property type="component" value="Unassembled WGS sequence"/>
</dbReference>
<reference evidence="1 2" key="1">
    <citation type="journal article" date="2015" name="Environ. Microbiol.">
        <title>Genome analyses suggest the presence of polyploidy and recent human-driven expansions in eight global populations of the honeybee pathogen Nosema ceranae.</title>
        <authorList>
            <person name="Pelin A."/>
            <person name="Selman M."/>
            <person name="Aris-Brosou S."/>
            <person name="Farinelli L."/>
            <person name="Corradi N."/>
        </authorList>
    </citation>
    <scope>NUCLEOTIDE SEQUENCE [LARGE SCALE GENOMIC DNA]</scope>
    <source>
        <strain evidence="1 2">PA08 1199</strain>
    </source>
</reference>
<comment type="caution">
    <text evidence="1">The sequence shown here is derived from an EMBL/GenBank/DDBJ whole genome shotgun (WGS) entry which is preliminary data.</text>
</comment>
<dbReference type="GeneID" id="36319033"/>
<protein>
    <submittedName>
        <fullName evidence="1">Uncharacterized protein</fullName>
    </submittedName>
</protein>
<gene>
    <name evidence="1" type="ORF">AAJ76_153000717</name>
</gene>
<sequence>MEKPYPLYISKILDIGSFLIKNILKIVYQKKLYFKYLQKKDNY</sequence>
<dbReference type="RefSeq" id="XP_024329718.1">
    <property type="nucleotide sequence ID" value="XM_024474125.1"/>
</dbReference>
<dbReference type="EMBL" id="JPQZ01000153">
    <property type="protein sequence ID" value="KKO73976.1"/>
    <property type="molecule type" value="Genomic_DNA"/>
</dbReference>
<accession>A0A0F9W8C5</accession>
<name>A0A0F9W8C5_9MICR</name>
<keyword evidence="2" id="KW-1185">Reference proteome</keyword>
<proteinExistence type="predicted"/>
<organism evidence="1 2">
    <name type="scientific">Vairimorpha ceranae</name>
    <dbReference type="NCBI Taxonomy" id="40302"/>
    <lineage>
        <taxon>Eukaryota</taxon>
        <taxon>Fungi</taxon>
        <taxon>Fungi incertae sedis</taxon>
        <taxon>Microsporidia</taxon>
        <taxon>Nosematidae</taxon>
        <taxon>Vairimorpha</taxon>
    </lineage>
</organism>